<proteinExistence type="predicted"/>
<evidence type="ECO:0000313" key="1">
    <source>
        <dbReference type="EMBL" id="MBR0660842.1"/>
    </source>
</evidence>
<dbReference type="Proteomes" id="UP001138708">
    <property type="component" value="Unassembled WGS sequence"/>
</dbReference>
<keyword evidence="3" id="KW-1185">Reference proteome</keyword>
<reference evidence="1" key="3">
    <citation type="journal article" date="2021" name="Syst. Appl. Microbiol.">
        <title>Roseomonas hellenica sp. nov., isolated from roots of wild-growing Alkanna tinctoria.</title>
        <authorList>
            <person name="Rat A."/>
            <person name="Naranjo H.D."/>
            <person name="Lebbe L."/>
            <person name="Cnockaert M."/>
            <person name="Krigas N."/>
            <person name="Grigoriadou K."/>
            <person name="Maloupa E."/>
            <person name="Willems A."/>
        </authorList>
    </citation>
    <scope>NUCLEOTIDE SEQUENCE</scope>
    <source>
        <strain evidence="1">LMG 31161</strain>
    </source>
</reference>
<evidence type="ECO:0000313" key="4">
    <source>
        <dbReference type="Proteomes" id="UP001138708"/>
    </source>
</evidence>
<name>A0A9X9WKI2_9PROT</name>
<dbReference type="EMBL" id="JAAEDK010000038">
    <property type="protein sequence ID" value="MBR0660842.1"/>
    <property type="molecule type" value="Genomic_DNA"/>
</dbReference>
<comment type="caution">
    <text evidence="1">The sequence shown here is derived from an EMBL/GenBank/DDBJ whole genome shotgun (WGS) entry which is preliminary data.</text>
</comment>
<evidence type="ECO:0000313" key="2">
    <source>
        <dbReference type="EMBL" id="NKE19589.1"/>
    </source>
</evidence>
<dbReference type="InterPro" id="IPR006311">
    <property type="entry name" value="TAT_signal"/>
</dbReference>
<accession>A0A9X9WKI2</accession>
<gene>
    <name evidence="2" type="ORF">GWK15_21715</name>
    <name evidence="1" type="ORF">GXW75_16410</name>
</gene>
<sequence length="131" mass="13343">MGSSFRRNGAGRQAASRTRRALLALGAGGLLGAQAPAPGLAAAREALESARAMLCGDCDNDIEAEGVNRPMRRAVAAENWMARAEEALEPLASSAPASAARAAMARAREALEGLDEAAAISALEEASAALR</sequence>
<dbReference type="AlphaFoldDB" id="A0A9X9WKI2"/>
<dbReference type="RefSeq" id="WP_168043497.1">
    <property type="nucleotide sequence ID" value="NZ_JAAEDK010000038.1"/>
</dbReference>
<dbReference type="PROSITE" id="PS51318">
    <property type="entry name" value="TAT"/>
    <property type="match status" value="1"/>
</dbReference>
<dbReference type="EMBL" id="JAAVUP010000011">
    <property type="protein sequence ID" value="NKE19589.1"/>
    <property type="molecule type" value="Genomic_DNA"/>
</dbReference>
<organism evidence="1 4">
    <name type="scientific">Neoroseomonas oryzicola</name>
    <dbReference type="NCBI Taxonomy" id="535904"/>
    <lineage>
        <taxon>Bacteria</taxon>
        <taxon>Pseudomonadati</taxon>
        <taxon>Pseudomonadota</taxon>
        <taxon>Alphaproteobacteria</taxon>
        <taxon>Acetobacterales</taxon>
        <taxon>Acetobacteraceae</taxon>
        <taxon>Neoroseomonas</taxon>
    </lineage>
</organism>
<dbReference type="Proteomes" id="UP000746741">
    <property type="component" value="Unassembled WGS sequence"/>
</dbReference>
<evidence type="ECO:0000313" key="3">
    <source>
        <dbReference type="Proteomes" id="UP000746741"/>
    </source>
</evidence>
<protein>
    <submittedName>
        <fullName evidence="1">Uncharacterized protein</fullName>
    </submittedName>
</protein>
<reference evidence="2 3" key="2">
    <citation type="submission" date="2020-02" db="EMBL/GenBank/DDBJ databases">
        <authorList>
            <person name="Sun Q."/>
            <person name="Inoue M."/>
        </authorList>
    </citation>
    <scope>NUCLEOTIDE SEQUENCE [LARGE SCALE GENOMIC DNA]</scope>
    <source>
        <strain evidence="2 3">KCTC 22478</strain>
    </source>
</reference>
<reference evidence="1" key="1">
    <citation type="submission" date="2020-01" db="EMBL/GenBank/DDBJ databases">
        <authorList>
            <person name="Rat A."/>
        </authorList>
    </citation>
    <scope>NUCLEOTIDE SEQUENCE</scope>
    <source>
        <strain evidence="1">LMG 31161</strain>
    </source>
</reference>